<evidence type="ECO:0000313" key="2">
    <source>
        <dbReference type="Proteomes" id="UP001139411"/>
    </source>
</evidence>
<accession>A0A9X1QIW8</accession>
<organism evidence="1 2">
    <name type="scientific">Dyadobacter chenhuakuii</name>
    <dbReference type="NCBI Taxonomy" id="2909339"/>
    <lineage>
        <taxon>Bacteria</taxon>
        <taxon>Pseudomonadati</taxon>
        <taxon>Bacteroidota</taxon>
        <taxon>Cytophagia</taxon>
        <taxon>Cytophagales</taxon>
        <taxon>Spirosomataceae</taxon>
        <taxon>Dyadobacter</taxon>
    </lineage>
</organism>
<comment type="caution">
    <text evidence="1">The sequence shown here is derived from an EMBL/GenBank/DDBJ whole genome shotgun (WGS) entry which is preliminary data.</text>
</comment>
<protein>
    <submittedName>
        <fullName evidence="1">Uncharacterized protein</fullName>
    </submittedName>
</protein>
<dbReference type="Proteomes" id="UP001139411">
    <property type="component" value="Unassembled WGS sequence"/>
</dbReference>
<dbReference type="RefSeq" id="WP_235178866.1">
    <property type="nucleotide sequence ID" value="NZ_JAKFFV010000012.1"/>
</dbReference>
<evidence type="ECO:0000313" key="1">
    <source>
        <dbReference type="EMBL" id="MCF2500524.1"/>
    </source>
</evidence>
<name>A0A9X1QIW8_9BACT</name>
<proteinExistence type="predicted"/>
<dbReference type="AlphaFoldDB" id="A0A9X1QIW8"/>
<sequence>MRTIKSKSATPGALKAADYFHPFETTSTLHEPGVSYQKLDPAKYGRLISCELSDEELEMANDPNVKPFAYVSDSAAYVRKIRKTSKP</sequence>
<reference evidence="1" key="1">
    <citation type="submission" date="2022-01" db="EMBL/GenBank/DDBJ databases">
        <title>Novel species in genus Dyadobacter.</title>
        <authorList>
            <person name="Ma C."/>
        </authorList>
    </citation>
    <scope>NUCLEOTIDE SEQUENCE</scope>
    <source>
        <strain evidence="1">CY357</strain>
    </source>
</reference>
<gene>
    <name evidence="1" type="ORF">L0661_19550</name>
</gene>
<dbReference type="EMBL" id="JAKFFV010000012">
    <property type="protein sequence ID" value="MCF2500524.1"/>
    <property type="molecule type" value="Genomic_DNA"/>
</dbReference>